<accession>A0ABP0BFW9</accession>
<feature type="signal peptide" evidence="1">
    <location>
        <begin position="1"/>
        <end position="17"/>
    </location>
</feature>
<evidence type="ECO:0000256" key="1">
    <source>
        <dbReference type="SAM" id="SignalP"/>
    </source>
</evidence>
<evidence type="ECO:0000313" key="3">
    <source>
        <dbReference type="Proteomes" id="UP001642406"/>
    </source>
</evidence>
<dbReference type="EMBL" id="CAWUHC010000022">
    <property type="protein sequence ID" value="CAK7218129.1"/>
    <property type="molecule type" value="Genomic_DNA"/>
</dbReference>
<organism evidence="2 3">
    <name type="scientific">Sporothrix bragantina</name>
    <dbReference type="NCBI Taxonomy" id="671064"/>
    <lineage>
        <taxon>Eukaryota</taxon>
        <taxon>Fungi</taxon>
        <taxon>Dikarya</taxon>
        <taxon>Ascomycota</taxon>
        <taxon>Pezizomycotina</taxon>
        <taxon>Sordariomycetes</taxon>
        <taxon>Sordariomycetidae</taxon>
        <taxon>Ophiostomatales</taxon>
        <taxon>Ophiostomataceae</taxon>
        <taxon>Sporothrix</taxon>
    </lineage>
</organism>
<gene>
    <name evidence="2" type="ORF">SBRCBS47491_003402</name>
</gene>
<keyword evidence="1" id="KW-0732">Signal</keyword>
<protein>
    <submittedName>
        <fullName evidence="2">Uncharacterized protein</fullName>
    </submittedName>
</protein>
<sequence length="265" mass="29540">MCHLVTIVWSCGHTVVSYTPCKDAVVLEGGKKHKDATDKYMACSKYYEPCKEVKLIKTPNPKSIPFCQFSSCVPNYWSCCQCQPIKAFGSLGGDESGKKQATCRERMERLAPTSTAENAERDLQLGDGVCGDDMDEENRAGYGQPPSVAEVPCSNDETCYGCFTQKFANEQEMSLEEARECMAEVQDMVPLLLEESVYAGETDCGHVRCDKCIRWRRCPCNCLCANVIPSTRRSCNLCVLSRCEAVEISGLRNRLKKMAPVEEQE</sequence>
<comment type="caution">
    <text evidence="2">The sequence shown here is derived from an EMBL/GenBank/DDBJ whole genome shotgun (WGS) entry which is preliminary data.</text>
</comment>
<dbReference type="Proteomes" id="UP001642406">
    <property type="component" value="Unassembled WGS sequence"/>
</dbReference>
<name>A0ABP0BFW9_9PEZI</name>
<proteinExistence type="predicted"/>
<feature type="chain" id="PRO_5047042413" evidence="1">
    <location>
        <begin position="18"/>
        <end position="265"/>
    </location>
</feature>
<evidence type="ECO:0000313" key="2">
    <source>
        <dbReference type="EMBL" id="CAK7218129.1"/>
    </source>
</evidence>
<keyword evidence="3" id="KW-1185">Reference proteome</keyword>
<reference evidence="2 3" key="1">
    <citation type="submission" date="2024-01" db="EMBL/GenBank/DDBJ databases">
        <authorList>
            <person name="Allen C."/>
            <person name="Tagirdzhanova G."/>
        </authorList>
    </citation>
    <scope>NUCLEOTIDE SEQUENCE [LARGE SCALE GENOMIC DNA]</scope>
</reference>